<comment type="caution">
    <text evidence="2">The sequence shown here is derived from an EMBL/GenBank/DDBJ whole genome shotgun (WGS) entry which is preliminary data.</text>
</comment>
<dbReference type="AlphaFoldDB" id="A0AAD4C3I3"/>
<keyword evidence="3" id="KW-1185">Reference proteome</keyword>
<evidence type="ECO:0000256" key="1">
    <source>
        <dbReference type="SAM" id="MobiDB-lite"/>
    </source>
</evidence>
<feature type="region of interest" description="Disordered" evidence="1">
    <location>
        <begin position="20"/>
        <end position="68"/>
    </location>
</feature>
<evidence type="ECO:0000313" key="3">
    <source>
        <dbReference type="Proteomes" id="UP001194468"/>
    </source>
</evidence>
<evidence type="ECO:0000313" key="2">
    <source>
        <dbReference type="EMBL" id="KAF8447257.1"/>
    </source>
</evidence>
<reference evidence="2" key="2">
    <citation type="journal article" date="2020" name="Nat. Commun.">
        <title>Large-scale genome sequencing of mycorrhizal fungi provides insights into the early evolution of symbiotic traits.</title>
        <authorList>
            <person name="Miyauchi S."/>
            <person name="Kiss E."/>
            <person name="Kuo A."/>
            <person name="Drula E."/>
            <person name="Kohler A."/>
            <person name="Sanchez-Garcia M."/>
            <person name="Morin E."/>
            <person name="Andreopoulos B."/>
            <person name="Barry K.W."/>
            <person name="Bonito G."/>
            <person name="Buee M."/>
            <person name="Carver A."/>
            <person name="Chen C."/>
            <person name="Cichocki N."/>
            <person name="Clum A."/>
            <person name="Culley D."/>
            <person name="Crous P.W."/>
            <person name="Fauchery L."/>
            <person name="Girlanda M."/>
            <person name="Hayes R.D."/>
            <person name="Keri Z."/>
            <person name="LaButti K."/>
            <person name="Lipzen A."/>
            <person name="Lombard V."/>
            <person name="Magnuson J."/>
            <person name="Maillard F."/>
            <person name="Murat C."/>
            <person name="Nolan M."/>
            <person name="Ohm R.A."/>
            <person name="Pangilinan J."/>
            <person name="Pereira M.F."/>
            <person name="Perotto S."/>
            <person name="Peter M."/>
            <person name="Pfister S."/>
            <person name="Riley R."/>
            <person name="Sitrit Y."/>
            <person name="Stielow J.B."/>
            <person name="Szollosi G."/>
            <person name="Zifcakova L."/>
            <person name="Stursova M."/>
            <person name="Spatafora J.W."/>
            <person name="Tedersoo L."/>
            <person name="Vaario L.M."/>
            <person name="Yamada A."/>
            <person name="Yan M."/>
            <person name="Wang P."/>
            <person name="Xu J."/>
            <person name="Bruns T."/>
            <person name="Baldrian P."/>
            <person name="Vilgalys R."/>
            <person name="Dunand C."/>
            <person name="Henrissat B."/>
            <person name="Grigoriev I.V."/>
            <person name="Hibbett D."/>
            <person name="Nagy L.G."/>
            <person name="Martin F.M."/>
        </authorList>
    </citation>
    <scope>NUCLEOTIDE SEQUENCE</scope>
    <source>
        <strain evidence="2">BED1</strain>
    </source>
</reference>
<dbReference type="Proteomes" id="UP001194468">
    <property type="component" value="Unassembled WGS sequence"/>
</dbReference>
<sequence length="175" mass="18977">MAPIHRRLCQDAGAKTLARPLKKARQALSHTPSRSKSAEHIDLTCSGSGPDAEPSAGPDPTVASDEDRDPIAELEALKKTWRSPIYTFFSDDVSVQYHNSRPCHFFPCAARKCKTALGGVRRYQDTKDKSSTTNLKHHAIGCFGKDAVTNALKGKDANPNSGSIFAAFARQGQQP</sequence>
<reference evidence="2" key="1">
    <citation type="submission" date="2019-10" db="EMBL/GenBank/DDBJ databases">
        <authorList>
            <consortium name="DOE Joint Genome Institute"/>
            <person name="Kuo A."/>
            <person name="Miyauchi S."/>
            <person name="Kiss E."/>
            <person name="Drula E."/>
            <person name="Kohler A."/>
            <person name="Sanchez-Garcia M."/>
            <person name="Andreopoulos B."/>
            <person name="Barry K.W."/>
            <person name="Bonito G."/>
            <person name="Buee M."/>
            <person name="Carver A."/>
            <person name="Chen C."/>
            <person name="Cichocki N."/>
            <person name="Clum A."/>
            <person name="Culley D."/>
            <person name="Crous P.W."/>
            <person name="Fauchery L."/>
            <person name="Girlanda M."/>
            <person name="Hayes R."/>
            <person name="Keri Z."/>
            <person name="LaButti K."/>
            <person name="Lipzen A."/>
            <person name="Lombard V."/>
            <person name="Magnuson J."/>
            <person name="Maillard F."/>
            <person name="Morin E."/>
            <person name="Murat C."/>
            <person name="Nolan M."/>
            <person name="Ohm R."/>
            <person name="Pangilinan J."/>
            <person name="Pereira M."/>
            <person name="Perotto S."/>
            <person name="Peter M."/>
            <person name="Riley R."/>
            <person name="Sitrit Y."/>
            <person name="Stielow B."/>
            <person name="Szollosi G."/>
            <person name="Zifcakova L."/>
            <person name="Stursova M."/>
            <person name="Spatafora J.W."/>
            <person name="Tedersoo L."/>
            <person name="Vaario L.-M."/>
            <person name="Yamada A."/>
            <person name="Yan M."/>
            <person name="Wang P."/>
            <person name="Xu J."/>
            <person name="Bruns T."/>
            <person name="Baldrian P."/>
            <person name="Vilgalys R."/>
            <person name="Henrissat B."/>
            <person name="Grigoriev I.V."/>
            <person name="Hibbett D."/>
            <person name="Nagy L.G."/>
            <person name="Martin F.M."/>
        </authorList>
    </citation>
    <scope>NUCLEOTIDE SEQUENCE</scope>
    <source>
        <strain evidence="2">BED1</strain>
    </source>
</reference>
<feature type="non-terminal residue" evidence="2">
    <location>
        <position position="175"/>
    </location>
</feature>
<dbReference type="EMBL" id="WHUW01000004">
    <property type="protein sequence ID" value="KAF8447257.1"/>
    <property type="molecule type" value="Genomic_DNA"/>
</dbReference>
<protein>
    <submittedName>
        <fullName evidence="2">Uncharacterized protein</fullName>
    </submittedName>
</protein>
<gene>
    <name evidence="2" type="ORF">L210DRAFT_3525387</name>
</gene>
<accession>A0AAD4C3I3</accession>
<name>A0AAD4C3I3_BOLED</name>
<organism evidence="2 3">
    <name type="scientific">Boletus edulis BED1</name>
    <dbReference type="NCBI Taxonomy" id="1328754"/>
    <lineage>
        <taxon>Eukaryota</taxon>
        <taxon>Fungi</taxon>
        <taxon>Dikarya</taxon>
        <taxon>Basidiomycota</taxon>
        <taxon>Agaricomycotina</taxon>
        <taxon>Agaricomycetes</taxon>
        <taxon>Agaricomycetidae</taxon>
        <taxon>Boletales</taxon>
        <taxon>Boletineae</taxon>
        <taxon>Boletaceae</taxon>
        <taxon>Boletoideae</taxon>
        <taxon>Boletus</taxon>
    </lineage>
</organism>
<proteinExistence type="predicted"/>